<keyword evidence="4" id="KW-1185">Reference proteome</keyword>
<dbReference type="Pfam" id="PF09851">
    <property type="entry name" value="SHOCT"/>
    <property type="match status" value="1"/>
</dbReference>
<sequence>MTVEGYIRIILAVIVLVVMLVILFRFRGGKNTRRKGSLEIMRKRYEKGEITKEEYENAKERQGKH</sequence>
<evidence type="ECO:0000313" key="4">
    <source>
        <dbReference type="Proteomes" id="UP001597502"/>
    </source>
</evidence>
<organism evidence="3 4">
    <name type="scientific">Lentibacillus juripiscarius</name>
    <dbReference type="NCBI Taxonomy" id="257446"/>
    <lineage>
        <taxon>Bacteria</taxon>
        <taxon>Bacillati</taxon>
        <taxon>Bacillota</taxon>
        <taxon>Bacilli</taxon>
        <taxon>Bacillales</taxon>
        <taxon>Bacillaceae</taxon>
        <taxon>Lentibacillus</taxon>
    </lineage>
</organism>
<accession>A0ABW5V5B5</accession>
<protein>
    <submittedName>
        <fullName evidence="3">SHOCT domain-containing protein</fullName>
    </submittedName>
</protein>
<feature type="transmembrane region" description="Helical" evidence="1">
    <location>
        <begin position="6"/>
        <end position="26"/>
    </location>
</feature>
<proteinExistence type="predicted"/>
<evidence type="ECO:0000256" key="1">
    <source>
        <dbReference type="SAM" id="Phobius"/>
    </source>
</evidence>
<comment type="caution">
    <text evidence="3">The sequence shown here is derived from an EMBL/GenBank/DDBJ whole genome shotgun (WGS) entry which is preliminary data.</text>
</comment>
<evidence type="ECO:0000259" key="2">
    <source>
        <dbReference type="Pfam" id="PF09851"/>
    </source>
</evidence>
<reference evidence="4" key="1">
    <citation type="journal article" date="2019" name="Int. J. Syst. Evol. Microbiol.">
        <title>The Global Catalogue of Microorganisms (GCM) 10K type strain sequencing project: providing services to taxonomists for standard genome sequencing and annotation.</title>
        <authorList>
            <consortium name="The Broad Institute Genomics Platform"/>
            <consortium name="The Broad Institute Genome Sequencing Center for Infectious Disease"/>
            <person name="Wu L."/>
            <person name="Ma J."/>
        </authorList>
    </citation>
    <scope>NUCLEOTIDE SEQUENCE [LARGE SCALE GENOMIC DNA]</scope>
    <source>
        <strain evidence="4">TISTR 1535</strain>
    </source>
</reference>
<gene>
    <name evidence="3" type="ORF">ACFSUO_03325</name>
</gene>
<keyword evidence="1" id="KW-1133">Transmembrane helix</keyword>
<feature type="domain" description="SHOCT" evidence="2">
    <location>
        <begin position="38"/>
        <end position="61"/>
    </location>
</feature>
<dbReference type="EMBL" id="JBHUNA010000005">
    <property type="protein sequence ID" value="MFD2760014.1"/>
    <property type="molecule type" value="Genomic_DNA"/>
</dbReference>
<keyword evidence="1" id="KW-0812">Transmembrane</keyword>
<dbReference type="Proteomes" id="UP001597502">
    <property type="component" value="Unassembled WGS sequence"/>
</dbReference>
<name>A0ABW5V5B5_9BACI</name>
<keyword evidence="1" id="KW-0472">Membrane</keyword>
<dbReference type="RefSeq" id="WP_382391081.1">
    <property type="nucleotide sequence ID" value="NZ_JBHUNA010000005.1"/>
</dbReference>
<evidence type="ECO:0000313" key="3">
    <source>
        <dbReference type="EMBL" id="MFD2760014.1"/>
    </source>
</evidence>
<dbReference type="InterPro" id="IPR018649">
    <property type="entry name" value="SHOCT"/>
</dbReference>